<dbReference type="SUPFAM" id="SSF50621">
    <property type="entry name" value="Alanine racemase C-terminal domain-like"/>
    <property type="match status" value="1"/>
</dbReference>
<comment type="caution">
    <text evidence="7">The sequence shown here is derived from an EMBL/GenBank/DDBJ whole genome shotgun (WGS) entry which is preliminary data.</text>
</comment>
<protein>
    <submittedName>
        <fullName evidence="7">Pyridoxal-dependent decarboxylase, exosortase A system-associated</fullName>
    </submittedName>
</protein>
<feature type="active site" description="Proton donor" evidence="3">
    <location>
        <position position="363"/>
    </location>
</feature>
<dbReference type="GO" id="GO:0008836">
    <property type="term" value="F:diaminopimelate decarboxylase activity"/>
    <property type="evidence" value="ECO:0007669"/>
    <property type="project" value="TreeGrafter"/>
</dbReference>
<dbReference type="CDD" id="cd06839">
    <property type="entry name" value="PLPDE_III_Btrk_like"/>
    <property type="match status" value="1"/>
</dbReference>
<dbReference type="NCBIfam" id="TIGR03099">
    <property type="entry name" value="dCO2ase_PEP1"/>
    <property type="match status" value="1"/>
</dbReference>
<sequence>MVARTAPVHAPITQFSTRDNQLVIGPYTATELAARVGMTPFYAYDSGLIRQRVAALRDIMPPALHIHYAVKANPMPAVIQLLEELVDGLDVASAGEIRLALDSGVEPALVSFAGPGKSDSELAAAVSAGVVVNLESEGEMRRLAAQGERLGITPRVAVRVNPAFELKTSGMKMGGGPKPFGVDEERVPQMLSELSALGLSFQGFHIFAGSQNLKAEAIIEAQNLSLELATRLAEGLPVAPSWVNIGGGLGIPYFPGERPLDLDPIAANLERLCEAARRQLQGAHLVMELGRYLVAEAGVYIAEVVDRKHSRGDTYLITNGGLHHHLAASGNFGQVIRKNYPVCIGNRIDFPEQEQVNIVGPLCTPLDILADKVTLPRADVGDLVVVFQSGAYGYSASPHGFLSHPPPGQVLV</sequence>
<reference evidence="7 8" key="1">
    <citation type="submission" date="2019-08" db="EMBL/GenBank/DDBJ databases">
        <title>Parahaliea maris sp. nov., isolated from the surface seawater.</title>
        <authorList>
            <person name="Liu Y."/>
        </authorList>
    </citation>
    <scope>NUCLEOTIDE SEQUENCE [LARGE SCALE GENOMIC DNA]</scope>
    <source>
        <strain evidence="7 8">S2-26</strain>
    </source>
</reference>
<dbReference type="SUPFAM" id="SSF51419">
    <property type="entry name" value="PLP-binding barrel"/>
    <property type="match status" value="1"/>
</dbReference>
<dbReference type="GO" id="GO:0009089">
    <property type="term" value="P:lysine biosynthetic process via diaminopimelate"/>
    <property type="evidence" value="ECO:0007669"/>
    <property type="project" value="TreeGrafter"/>
</dbReference>
<feature type="domain" description="Orn/DAP/Arg decarboxylase 2 C-terminal" evidence="5">
    <location>
        <begin position="42"/>
        <end position="390"/>
    </location>
</feature>
<name>A0A5C8ZN54_9GAMM</name>
<evidence type="ECO:0000313" key="7">
    <source>
        <dbReference type="EMBL" id="TXS89625.1"/>
    </source>
</evidence>
<dbReference type="Pfam" id="PF00278">
    <property type="entry name" value="Orn_DAP_Arg_deC"/>
    <property type="match status" value="1"/>
</dbReference>
<evidence type="ECO:0000259" key="5">
    <source>
        <dbReference type="Pfam" id="PF00278"/>
    </source>
</evidence>
<feature type="modified residue" description="N6-(pyridoxal phosphate)lysine" evidence="3">
    <location>
        <position position="71"/>
    </location>
</feature>
<accession>A0A5C8ZN54</accession>
<evidence type="ECO:0000259" key="6">
    <source>
        <dbReference type="Pfam" id="PF02784"/>
    </source>
</evidence>
<keyword evidence="2 3" id="KW-0663">Pyridoxal phosphate</keyword>
<dbReference type="InterPro" id="IPR022644">
    <property type="entry name" value="De-COase2_N"/>
</dbReference>
<dbReference type="OrthoDB" id="9802147at2"/>
<dbReference type="RefSeq" id="WP_148065483.1">
    <property type="nucleotide sequence ID" value="NZ_VRYZ01000008.1"/>
</dbReference>
<evidence type="ECO:0000313" key="8">
    <source>
        <dbReference type="Proteomes" id="UP000321933"/>
    </source>
</evidence>
<dbReference type="InterPro" id="IPR000183">
    <property type="entry name" value="Orn/DAP/Arg_de-COase"/>
</dbReference>
<dbReference type="EMBL" id="VRYZ01000008">
    <property type="protein sequence ID" value="TXS89625.1"/>
    <property type="molecule type" value="Genomic_DNA"/>
</dbReference>
<comment type="similarity">
    <text evidence="4">Belongs to the Orn/Lys/Arg decarboxylase class-II family.</text>
</comment>
<dbReference type="PANTHER" id="PTHR43727:SF2">
    <property type="entry name" value="GROUP IV DECARBOXYLASE"/>
    <property type="match status" value="1"/>
</dbReference>
<feature type="domain" description="Orn/DAP/Arg decarboxylase 2 N-terminal" evidence="6">
    <location>
        <begin position="48"/>
        <end position="295"/>
    </location>
</feature>
<dbReference type="InterPro" id="IPR009006">
    <property type="entry name" value="Ala_racemase/Decarboxylase_C"/>
</dbReference>
<dbReference type="PRINTS" id="PR01179">
    <property type="entry name" value="ODADCRBXLASE"/>
</dbReference>
<keyword evidence="8" id="KW-1185">Reference proteome</keyword>
<dbReference type="AlphaFoldDB" id="A0A5C8ZN54"/>
<dbReference type="InterPro" id="IPR022643">
    <property type="entry name" value="De-COase2_C"/>
</dbReference>
<proteinExistence type="inferred from homology"/>
<dbReference type="InterPro" id="IPR017530">
    <property type="entry name" value="DCO2ase_PEP1"/>
</dbReference>
<dbReference type="Proteomes" id="UP000321933">
    <property type="component" value="Unassembled WGS sequence"/>
</dbReference>
<comment type="cofactor">
    <cofactor evidence="1 3">
        <name>pyridoxal 5'-phosphate</name>
        <dbReference type="ChEBI" id="CHEBI:597326"/>
    </cofactor>
</comment>
<evidence type="ECO:0000256" key="1">
    <source>
        <dbReference type="ARBA" id="ARBA00001933"/>
    </source>
</evidence>
<dbReference type="InterPro" id="IPR029066">
    <property type="entry name" value="PLP-binding_barrel"/>
</dbReference>
<evidence type="ECO:0000256" key="2">
    <source>
        <dbReference type="ARBA" id="ARBA00022898"/>
    </source>
</evidence>
<evidence type="ECO:0000256" key="3">
    <source>
        <dbReference type="PIRSR" id="PIRSR600183-50"/>
    </source>
</evidence>
<organism evidence="7 8">
    <name type="scientific">Parahaliea aestuarii</name>
    <dbReference type="NCBI Taxonomy" id="1852021"/>
    <lineage>
        <taxon>Bacteria</taxon>
        <taxon>Pseudomonadati</taxon>
        <taxon>Pseudomonadota</taxon>
        <taxon>Gammaproteobacteria</taxon>
        <taxon>Cellvibrionales</taxon>
        <taxon>Halieaceae</taxon>
        <taxon>Parahaliea</taxon>
    </lineage>
</organism>
<dbReference type="Gene3D" id="3.20.20.10">
    <property type="entry name" value="Alanine racemase"/>
    <property type="match status" value="1"/>
</dbReference>
<dbReference type="Gene3D" id="2.40.37.10">
    <property type="entry name" value="Lyase, Ornithine Decarboxylase, Chain A, domain 1"/>
    <property type="match status" value="1"/>
</dbReference>
<evidence type="ECO:0000256" key="4">
    <source>
        <dbReference type="RuleBase" id="RU003737"/>
    </source>
</evidence>
<dbReference type="PANTHER" id="PTHR43727">
    <property type="entry name" value="DIAMINOPIMELATE DECARBOXYLASE"/>
    <property type="match status" value="1"/>
</dbReference>
<gene>
    <name evidence="7" type="ORF">FVW59_16540</name>
</gene>
<dbReference type="Pfam" id="PF02784">
    <property type="entry name" value="Orn_Arg_deC_N"/>
    <property type="match status" value="1"/>
</dbReference>